<feature type="region of interest" description="Disordered" evidence="1">
    <location>
        <begin position="1"/>
        <end position="20"/>
    </location>
</feature>
<protein>
    <submittedName>
        <fullName evidence="2">Uncharacterized protein</fullName>
    </submittedName>
</protein>
<sequence length="101" mass="10758">MPLSSLPTACSKHTPATASADTVSRLRLLPRAGVPLVIDHGWSAGERRGDVVALVGRSRARHAEGNLTGRPEMHSPLSQSTHQTDYPSGNGDNRRAVVPSR</sequence>
<reference evidence="2 3" key="1">
    <citation type="journal article" date="2019" name="Emerg. Microbes Infect.">
        <title>Comprehensive subspecies identification of 175 nontuberculous mycobacteria species based on 7547 genomic profiles.</title>
        <authorList>
            <person name="Matsumoto Y."/>
            <person name="Kinjo T."/>
            <person name="Motooka D."/>
            <person name="Nabeya D."/>
            <person name="Jung N."/>
            <person name="Uechi K."/>
            <person name="Horii T."/>
            <person name="Iida T."/>
            <person name="Fujita J."/>
            <person name="Nakamura S."/>
        </authorList>
    </citation>
    <scope>NUCLEOTIDE SEQUENCE [LARGE SCALE GENOMIC DNA]</scope>
    <source>
        <strain evidence="2 3">JCM 16017</strain>
    </source>
</reference>
<name>A0A7I9XGB8_9MYCO</name>
<dbReference type="AlphaFoldDB" id="A0A7I9XGB8"/>
<feature type="region of interest" description="Disordered" evidence="1">
    <location>
        <begin position="61"/>
        <end position="101"/>
    </location>
</feature>
<evidence type="ECO:0000256" key="1">
    <source>
        <dbReference type="SAM" id="MobiDB-lite"/>
    </source>
</evidence>
<keyword evidence="3" id="KW-1185">Reference proteome</keyword>
<evidence type="ECO:0000313" key="3">
    <source>
        <dbReference type="Proteomes" id="UP000465263"/>
    </source>
</evidence>
<feature type="compositionally biased region" description="Polar residues" evidence="1">
    <location>
        <begin position="76"/>
        <end position="91"/>
    </location>
</feature>
<proteinExistence type="predicted"/>
<gene>
    <name evidence="2" type="ORF">MSEN_02360</name>
</gene>
<dbReference type="EMBL" id="BLKV01000001">
    <property type="protein sequence ID" value="GFG68516.1"/>
    <property type="molecule type" value="Genomic_DNA"/>
</dbReference>
<dbReference type="Proteomes" id="UP000465263">
    <property type="component" value="Unassembled WGS sequence"/>
</dbReference>
<accession>A0A7I9XGB8</accession>
<organism evidence="2 3">
    <name type="scientific">Mycolicibacter senuensis</name>
    <dbReference type="NCBI Taxonomy" id="386913"/>
    <lineage>
        <taxon>Bacteria</taxon>
        <taxon>Bacillati</taxon>
        <taxon>Actinomycetota</taxon>
        <taxon>Actinomycetes</taxon>
        <taxon>Mycobacteriales</taxon>
        <taxon>Mycobacteriaceae</taxon>
        <taxon>Mycolicibacter</taxon>
    </lineage>
</organism>
<evidence type="ECO:0000313" key="2">
    <source>
        <dbReference type="EMBL" id="GFG68516.1"/>
    </source>
</evidence>
<comment type="caution">
    <text evidence="2">The sequence shown here is derived from an EMBL/GenBank/DDBJ whole genome shotgun (WGS) entry which is preliminary data.</text>
</comment>